<dbReference type="PANTHER" id="PTHR30566:SF25">
    <property type="entry name" value="INNER MEMBRANE PROTEIN"/>
    <property type="match status" value="1"/>
</dbReference>
<feature type="domain" description="Mechanosensitive ion channel MscS" evidence="6">
    <location>
        <begin position="188"/>
        <end position="253"/>
    </location>
</feature>
<proteinExistence type="predicted"/>
<reference evidence="7 8" key="1">
    <citation type="submission" date="2020-08" db="EMBL/GenBank/DDBJ databases">
        <title>Genomic Encyclopedia of Type Strains, Phase IV (KMG-IV): sequencing the most valuable type-strain genomes for metagenomic binning, comparative biology and taxonomic classification.</title>
        <authorList>
            <person name="Goeker M."/>
        </authorList>
    </citation>
    <scope>NUCLEOTIDE SEQUENCE [LARGE SCALE GENOMIC DNA]</scope>
    <source>
        <strain evidence="7 8">DSM 26189</strain>
    </source>
</reference>
<evidence type="ECO:0000259" key="6">
    <source>
        <dbReference type="Pfam" id="PF00924"/>
    </source>
</evidence>
<feature type="transmembrane region" description="Helical" evidence="5">
    <location>
        <begin position="138"/>
        <end position="159"/>
    </location>
</feature>
<dbReference type="GO" id="GO:0008381">
    <property type="term" value="F:mechanosensitive monoatomic ion channel activity"/>
    <property type="evidence" value="ECO:0007669"/>
    <property type="project" value="UniProtKB-ARBA"/>
</dbReference>
<dbReference type="GO" id="GO:0016020">
    <property type="term" value="C:membrane"/>
    <property type="evidence" value="ECO:0007669"/>
    <property type="project" value="UniProtKB-SubCell"/>
</dbReference>
<dbReference type="PANTHER" id="PTHR30566">
    <property type="entry name" value="YNAI-RELATED MECHANOSENSITIVE ION CHANNEL"/>
    <property type="match status" value="1"/>
</dbReference>
<dbReference type="InterPro" id="IPR023408">
    <property type="entry name" value="MscS_beta-dom_sf"/>
</dbReference>
<dbReference type="SUPFAM" id="SSF50182">
    <property type="entry name" value="Sm-like ribonucleoproteins"/>
    <property type="match status" value="1"/>
</dbReference>
<protein>
    <submittedName>
        <fullName evidence="7">Small-conductance mechanosensitive channel</fullName>
    </submittedName>
</protein>
<dbReference type="Gene3D" id="1.10.287.1260">
    <property type="match status" value="1"/>
</dbReference>
<dbReference type="Pfam" id="PF00924">
    <property type="entry name" value="MS_channel_2nd"/>
    <property type="match status" value="1"/>
</dbReference>
<feature type="transmembrane region" description="Helical" evidence="5">
    <location>
        <begin position="165"/>
        <end position="188"/>
    </location>
</feature>
<organism evidence="7 8">
    <name type="scientific">Sphingobium jiangsuense</name>
    <dbReference type="NCBI Taxonomy" id="870476"/>
    <lineage>
        <taxon>Bacteria</taxon>
        <taxon>Pseudomonadati</taxon>
        <taxon>Pseudomonadota</taxon>
        <taxon>Alphaproteobacteria</taxon>
        <taxon>Sphingomonadales</taxon>
        <taxon>Sphingomonadaceae</taxon>
        <taxon>Sphingobium</taxon>
    </lineage>
</organism>
<evidence type="ECO:0000256" key="5">
    <source>
        <dbReference type="SAM" id="Phobius"/>
    </source>
</evidence>
<name>A0A7W6BHM9_9SPHN</name>
<keyword evidence="3 5" id="KW-1133">Transmembrane helix</keyword>
<comment type="subcellular location">
    <subcellularLocation>
        <location evidence="1">Membrane</location>
    </subcellularLocation>
</comment>
<evidence type="ECO:0000313" key="8">
    <source>
        <dbReference type="Proteomes" id="UP000571950"/>
    </source>
</evidence>
<dbReference type="EMBL" id="JACIDT010000010">
    <property type="protein sequence ID" value="MBB3927185.1"/>
    <property type="molecule type" value="Genomic_DNA"/>
</dbReference>
<dbReference type="Gene3D" id="2.30.30.60">
    <property type="match status" value="1"/>
</dbReference>
<feature type="transmembrane region" description="Helical" evidence="5">
    <location>
        <begin position="15"/>
        <end position="39"/>
    </location>
</feature>
<dbReference type="InterPro" id="IPR006685">
    <property type="entry name" value="MscS_channel_2nd"/>
</dbReference>
<comment type="caution">
    <text evidence="7">The sequence shown here is derived from an EMBL/GenBank/DDBJ whole genome shotgun (WGS) entry which is preliminary data.</text>
</comment>
<dbReference type="AlphaFoldDB" id="A0A7W6BHM9"/>
<feature type="transmembrane region" description="Helical" evidence="5">
    <location>
        <begin position="64"/>
        <end position="81"/>
    </location>
</feature>
<dbReference type="RefSeq" id="WP_188072689.1">
    <property type="nucleotide sequence ID" value="NZ_BSPS01000013.1"/>
</dbReference>
<keyword evidence="4 5" id="KW-0472">Membrane</keyword>
<sequence length="344" mass="38121">MQPSQFHIALGHADWRALAGLAIGVAVALVVHFLVFHLIRRLSGRTKTSGDDLLLQAIYQPSRWLLALLVLMAGMEGVSLGPQVARWWAIGSAMALAALAGWLALRVAAAVQRVIELHSDITVEDNLAARRRTTRVRILHRIAQVGILFLTIAFMLLAIPGVRAIGVTLVASAGLAALAVGAAAQPALKNLISGMQMAFTEPIRLDDIVVVEGEWGRIEDIRLTYVVMRLWDDRRMVVPVSYFLERPFQNWTRERADLLGTVLFHVHASADIERIRKAFVEAVQTNRHWDGRVALLQVTEQRPGALELRGLLSARYAGVVFDLRCEVREAVVAFIRREMPDAFA</sequence>
<gene>
    <name evidence="7" type="ORF">GGR43_002908</name>
</gene>
<keyword evidence="8" id="KW-1185">Reference proteome</keyword>
<keyword evidence="2 5" id="KW-0812">Transmembrane</keyword>
<feature type="transmembrane region" description="Helical" evidence="5">
    <location>
        <begin position="87"/>
        <end position="105"/>
    </location>
</feature>
<evidence type="ECO:0000313" key="7">
    <source>
        <dbReference type="EMBL" id="MBB3927185.1"/>
    </source>
</evidence>
<accession>A0A7W6BHM9</accession>
<dbReference type="Proteomes" id="UP000571950">
    <property type="component" value="Unassembled WGS sequence"/>
</dbReference>
<dbReference type="InterPro" id="IPR010920">
    <property type="entry name" value="LSM_dom_sf"/>
</dbReference>
<evidence type="ECO:0000256" key="3">
    <source>
        <dbReference type="ARBA" id="ARBA00022989"/>
    </source>
</evidence>
<evidence type="ECO:0000256" key="4">
    <source>
        <dbReference type="ARBA" id="ARBA00023136"/>
    </source>
</evidence>
<evidence type="ECO:0000256" key="2">
    <source>
        <dbReference type="ARBA" id="ARBA00022692"/>
    </source>
</evidence>
<evidence type="ECO:0000256" key="1">
    <source>
        <dbReference type="ARBA" id="ARBA00004370"/>
    </source>
</evidence>